<evidence type="ECO:0000256" key="1">
    <source>
        <dbReference type="ARBA" id="ARBA00022801"/>
    </source>
</evidence>
<reference evidence="4" key="1">
    <citation type="submission" date="2022-11" db="EMBL/GenBank/DDBJ databases">
        <title>Centuries of genome instability and evolution in soft-shell clam transmissible cancer (bioRxiv).</title>
        <authorList>
            <person name="Hart S.F.M."/>
            <person name="Yonemitsu M.A."/>
            <person name="Giersch R.M."/>
            <person name="Beal B.F."/>
            <person name="Arriagada G."/>
            <person name="Davis B.W."/>
            <person name="Ostrander E.A."/>
            <person name="Goff S.P."/>
            <person name="Metzger M.J."/>
        </authorList>
    </citation>
    <scope>NUCLEOTIDE SEQUENCE</scope>
    <source>
        <strain evidence="4">MELC-2E11</strain>
        <tissue evidence="4">Siphon/mantle</tissue>
    </source>
</reference>
<dbReference type="SUPFAM" id="SSF88713">
    <property type="entry name" value="Glycoside hydrolase/deacetylase"/>
    <property type="match status" value="1"/>
</dbReference>
<dbReference type="Proteomes" id="UP001164746">
    <property type="component" value="Chromosome 12"/>
</dbReference>
<dbReference type="PANTHER" id="PTHR11607">
    <property type="entry name" value="ALPHA-MANNOSIDASE"/>
    <property type="match status" value="1"/>
</dbReference>
<evidence type="ECO:0000313" key="5">
    <source>
        <dbReference type="Proteomes" id="UP001164746"/>
    </source>
</evidence>
<dbReference type="InterPro" id="IPR037094">
    <property type="entry name" value="Glyco_hydro_38_cen_sf"/>
</dbReference>
<keyword evidence="5" id="KW-1185">Reference proteome</keyword>
<organism evidence="4 5">
    <name type="scientific">Mya arenaria</name>
    <name type="common">Soft-shell clam</name>
    <dbReference type="NCBI Taxonomy" id="6604"/>
    <lineage>
        <taxon>Eukaryota</taxon>
        <taxon>Metazoa</taxon>
        <taxon>Spiralia</taxon>
        <taxon>Lophotrochozoa</taxon>
        <taxon>Mollusca</taxon>
        <taxon>Bivalvia</taxon>
        <taxon>Autobranchia</taxon>
        <taxon>Heteroconchia</taxon>
        <taxon>Euheterodonta</taxon>
        <taxon>Imparidentia</taxon>
        <taxon>Neoheterodontei</taxon>
        <taxon>Myida</taxon>
        <taxon>Myoidea</taxon>
        <taxon>Myidae</taxon>
        <taxon>Mya</taxon>
    </lineage>
</organism>
<dbReference type="InterPro" id="IPR000602">
    <property type="entry name" value="Glyco_hydro_38_N"/>
</dbReference>
<sequence length="473" mass="55326">MNDVLDKLKIAYNTWNPSVGNKAIVSENNQKLPDDVLEVIVIPHSHNDPGWKKTYQQYYEDQTRQILSLIVEKLHEYPDMTFIWVESCFLDTWWANQTADTQQKFRSLVKSGRLEITSGMWVAPDEASPHYFALLDQMIEGHYWVKKNLGVVPESSLNFDQFGYSTTMPYLVKKAGLKNVLIKRIHRAVKELFGSENKLNFHWRQLWDPDGKDDIFAHVDTYEWMSISDSCGPNREICNKLDFLNERDLPMADAPKAPAPPGARVNAGSRNMHAFTQMLVEQFRLKNANYKYKVMMLPHGGDFRYDTPFEWDKQYRNLKRFMKYVNDNTKLYNVKMRFGTLKDYFYEIERQNMKYDIKYPTVTGDFFTYTENTEYWTGYFTTRQFDKRLGREVLESLRAAEMFTSLAFTCDIPSDVRKEMIAGLVIARKNLGIFQHHDAITGTSQEHVAKDYEELLTIAFSKTQRSNVTKNSA</sequence>
<keyword evidence="1" id="KW-0378">Hydrolase</keyword>
<name>A0ABY7FFF5_MYAAR</name>
<gene>
    <name evidence="4" type="ORF">MAR_014887</name>
</gene>
<dbReference type="InterPro" id="IPR027291">
    <property type="entry name" value="Glyco_hydro_38_N_sf"/>
</dbReference>
<dbReference type="InterPro" id="IPR050843">
    <property type="entry name" value="Glycosyl_Hydrlase_38"/>
</dbReference>
<evidence type="ECO:0000256" key="2">
    <source>
        <dbReference type="ARBA" id="ARBA00023295"/>
    </source>
</evidence>
<feature type="domain" description="Glycoside hydrolase family 38 central" evidence="3">
    <location>
        <begin position="374"/>
        <end position="456"/>
    </location>
</feature>
<evidence type="ECO:0000259" key="3">
    <source>
        <dbReference type="SMART" id="SM00872"/>
    </source>
</evidence>
<dbReference type="InterPro" id="IPR015341">
    <property type="entry name" value="Glyco_hydro_38_cen"/>
</dbReference>
<proteinExistence type="predicted"/>
<protein>
    <submittedName>
        <fullName evidence="4">MA2A2-like protein</fullName>
    </submittedName>
</protein>
<dbReference type="InterPro" id="IPR028995">
    <property type="entry name" value="Glyco_hydro_57/38_cen_sf"/>
</dbReference>
<dbReference type="Pfam" id="PF01074">
    <property type="entry name" value="Glyco_hydro_38N"/>
    <property type="match status" value="1"/>
</dbReference>
<dbReference type="InterPro" id="IPR011330">
    <property type="entry name" value="Glyco_hydro/deAcase_b/a-brl"/>
</dbReference>
<dbReference type="EMBL" id="CP111023">
    <property type="protein sequence ID" value="WAR20913.1"/>
    <property type="molecule type" value="Genomic_DNA"/>
</dbReference>
<keyword evidence="2" id="KW-0326">Glycosidase</keyword>
<evidence type="ECO:0000313" key="4">
    <source>
        <dbReference type="EMBL" id="WAR20913.1"/>
    </source>
</evidence>
<dbReference type="SMART" id="SM00872">
    <property type="entry name" value="Alpha-mann_mid"/>
    <property type="match status" value="1"/>
</dbReference>
<dbReference type="Gene3D" id="1.20.1270.50">
    <property type="entry name" value="Glycoside hydrolase family 38, central domain"/>
    <property type="match status" value="1"/>
</dbReference>
<accession>A0ABY7FFF5</accession>
<dbReference type="Gene3D" id="3.20.110.10">
    <property type="entry name" value="Glycoside hydrolase 38, N terminal domain"/>
    <property type="match status" value="1"/>
</dbReference>
<dbReference type="Pfam" id="PF09261">
    <property type="entry name" value="Alpha-mann_mid"/>
    <property type="match status" value="1"/>
</dbReference>
<dbReference type="SUPFAM" id="SSF88688">
    <property type="entry name" value="Families 57/38 glycoside transferase middle domain"/>
    <property type="match status" value="1"/>
</dbReference>
<dbReference type="PANTHER" id="PTHR11607:SF3">
    <property type="entry name" value="LYSOSOMAL ALPHA-MANNOSIDASE"/>
    <property type="match status" value="1"/>
</dbReference>